<gene>
    <name evidence="2" type="ORF">HO173_006047</name>
</gene>
<reference evidence="2 3" key="1">
    <citation type="journal article" date="2020" name="Genomics">
        <title>Complete, high-quality genomes from long-read metagenomic sequencing of two wolf lichen thalli reveals enigmatic genome architecture.</title>
        <authorList>
            <person name="McKenzie S.K."/>
            <person name="Walston R.F."/>
            <person name="Allen J.L."/>
        </authorList>
    </citation>
    <scope>NUCLEOTIDE SEQUENCE [LARGE SCALE GENOMIC DNA]</scope>
    <source>
        <strain evidence="2">WasteWater2</strain>
    </source>
</reference>
<sequence length="956" mass="108762">MPTLDGQDDLLDELILAKQWKQALSLCEKKLKKANSSDYLLVKKIKVLLLWPEKTRHQQGLKELGVLLERNPPVVDIETLRTLDTLAEAKGQNEPRLRQVWQRAAGVRPQDEKLHVVWFRSKFQVGNLRAAQQASQSWMKNFPKNREPFFLYILTMHKLAEDSATPESERTLLRSLAYKFLSKAASEVSDGVEGIKPTRAINKLEDLLLLIRVYRAQGKYSEAAAIVRGSRMGMESPLGRNSWELVRHLIELLEMSHQWVDSWQLCQQLLVDARDESTERRSHLTHYPFGKLGDDWKVWQALITASSNIGTEERSTITENLINSFGTGMPSSRNAQLALLKFYSCKVAARKNCQDQLLSSCWEYFKDFSTKVACFHDLQPYISSLDRVKQEKLVELSSDIAREIRPEPESSESKKVLWITSEINVLKLEYNLVISRDDNTFKDGLLQEFVCNCLRLYRLSLKYDLKLPVSDRLPGDDAALLAAMGLIRLYKTRQKYPEHNNALLRSVVVLEHLLLRSKHNYDALLILVRLYIFLGAGSLAMERYSRLSIKNLQHATVSWVLYTRISTMHPHLVTISRPNGGGQITIDPAFDMAQALDWHKSASDLSKRSVTSMQENGQWSMSLDALSTSTHIESGFSKLLLLVETKRIARFVSVSHEIQSLDIMLIPPRTKDARDRLAFPNYEAHGQLTFEETLPSAGPTIDTNDKWLEHQLSLAKFWDMLHNNGHSSIDEAGLAAMKHNSGSDPNASTDAESTIGVVLEILQELYMVFYQKPPTIEGKFVGAWLRNTVDNLEVYIPTGSQTLESNMKAGMNASARLGKSLKIPLWSYFHSMYTYLELCKYLIPLLDYVLAENRKCKHVDATWLGSKLARFREEGKKLSVNVRLSVTELRDKLRGPAVLQEITGEVSRVTNKDELEDVIGTELRCLGKESTMICKDIQESWIEALDGIITNQGRIN</sequence>
<accession>A0A8H6L539</accession>
<evidence type="ECO:0000256" key="1">
    <source>
        <dbReference type="ARBA" id="ARBA00006298"/>
    </source>
</evidence>
<protein>
    <submittedName>
        <fullName evidence="2">Uncharacterized protein</fullName>
    </submittedName>
</protein>
<organism evidence="2 3">
    <name type="scientific">Letharia columbiana</name>
    <dbReference type="NCBI Taxonomy" id="112416"/>
    <lineage>
        <taxon>Eukaryota</taxon>
        <taxon>Fungi</taxon>
        <taxon>Dikarya</taxon>
        <taxon>Ascomycota</taxon>
        <taxon>Pezizomycotina</taxon>
        <taxon>Lecanoromycetes</taxon>
        <taxon>OSLEUM clade</taxon>
        <taxon>Lecanoromycetidae</taxon>
        <taxon>Lecanorales</taxon>
        <taxon>Lecanorineae</taxon>
        <taxon>Parmeliaceae</taxon>
        <taxon>Letharia</taxon>
    </lineage>
</organism>
<comment type="similarity">
    <text evidence="1">Belongs to the MDM20/NAA25 family.</text>
</comment>
<dbReference type="PANTHER" id="PTHR22767">
    <property type="entry name" value="N-TERMINAL ACETYLTRANSFERASE-RELATED"/>
    <property type="match status" value="1"/>
</dbReference>
<dbReference type="OrthoDB" id="1874341at2759"/>
<dbReference type="RefSeq" id="XP_037165219.1">
    <property type="nucleotide sequence ID" value="XM_037307959.1"/>
</dbReference>
<proteinExistence type="inferred from homology"/>
<evidence type="ECO:0000313" key="2">
    <source>
        <dbReference type="EMBL" id="KAF6235852.1"/>
    </source>
</evidence>
<dbReference type="Pfam" id="PF09797">
    <property type="entry name" value="NatB_MDM20"/>
    <property type="match status" value="1"/>
</dbReference>
<dbReference type="PANTHER" id="PTHR22767:SF3">
    <property type="entry name" value="N-ALPHA-ACETYLTRANSFERASE 25, NATB AUXILIARY SUBUNIT"/>
    <property type="match status" value="1"/>
</dbReference>
<dbReference type="AlphaFoldDB" id="A0A8H6L539"/>
<comment type="caution">
    <text evidence="2">The sequence shown here is derived from an EMBL/GenBank/DDBJ whole genome shotgun (WGS) entry which is preliminary data.</text>
</comment>
<name>A0A8H6L539_9LECA</name>
<dbReference type="EMBL" id="JACCJC010000022">
    <property type="protein sequence ID" value="KAF6235852.1"/>
    <property type="molecule type" value="Genomic_DNA"/>
</dbReference>
<dbReference type="Proteomes" id="UP000578531">
    <property type="component" value="Unassembled WGS sequence"/>
</dbReference>
<dbReference type="InterPro" id="IPR019183">
    <property type="entry name" value="NAA25_NatB_aux_su"/>
</dbReference>
<dbReference type="GO" id="GO:0031416">
    <property type="term" value="C:NatB complex"/>
    <property type="evidence" value="ECO:0007669"/>
    <property type="project" value="TreeGrafter"/>
</dbReference>
<evidence type="ECO:0000313" key="3">
    <source>
        <dbReference type="Proteomes" id="UP000578531"/>
    </source>
</evidence>
<dbReference type="GeneID" id="59287708"/>
<keyword evidence="3" id="KW-1185">Reference proteome</keyword>